<reference evidence="2 3" key="1">
    <citation type="submission" date="2024-02" db="EMBL/GenBank/DDBJ databases">
        <title>A draft genome for the cacao thread blight pathogen Marasmius crinis-equi.</title>
        <authorList>
            <person name="Cohen S.P."/>
            <person name="Baruah I.K."/>
            <person name="Amoako-Attah I."/>
            <person name="Bukari Y."/>
            <person name="Meinhardt L.W."/>
            <person name="Bailey B.A."/>
        </authorList>
    </citation>
    <scope>NUCLEOTIDE SEQUENCE [LARGE SCALE GENOMIC DNA]</scope>
    <source>
        <strain evidence="2 3">GH-76</strain>
    </source>
</reference>
<feature type="compositionally biased region" description="Basic residues" evidence="1">
    <location>
        <begin position="252"/>
        <end position="263"/>
    </location>
</feature>
<evidence type="ECO:0000313" key="3">
    <source>
        <dbReference type="Proteomes" id="UP001465976"/>
    </source>
</evidence>
<proteinExistence type="predicted"/>
<organism evidence="2 3">
    <name type="scientific">Marasmius crinis-equi</name>
    <dbReference type="NCBI Taxonomy" id="585013"/>
    <lineage>
        <taxon>Eukaryota</taxon>
        <taxon>Fungi</taxon>
        <taxon>Dikarya</taxon>
        <taxon>Basidiomycota</taxon>
        <taxon>Agaricomycotina</taxon>
        <taxon>Agaricomycetes</taxon>
        <taxon>Agaricomycetidae</taxon>
        <taxon>Agaricales</taxon>
        <taxon>Marasmiineae</taxon>
        <taxon>Marasmiaceae</taxon>
        <taxon>Marasmius</taxon>
    </lineage>
</organism>
<dbReference type="EMBL" id="JBAHYK010004117">
    <property type="protein sequence ID" value="KAL0562979.1"/>
    <property type="molecule type" value="Genomic_DNA"/>
</dbReference>
<feature type="compositionally biased region" description="Polar residues" evidence="1">
    <location>
        <begin position="197"/>
        <end position="208"/>
    </location>
</feature>
<keyword evidence="3" id="KW-1185">Reference proteome</keyword>
<comment type="caution">
    <text evidence="2">The sequence shown here is derived from an EMBL/GenBank/DDBJ whole genome shotgun (WGS) entry which is preliminary data.</text>
</comment>
<name>A0ABR3EJC0_9AGAR</name>
<accession>A0ABR3EJC0</accession>
<feature type="region of interest" description="Disordered" evidence="1">
    <location>
        <begin position="159"/>
        <end position="277"/>
    </location>
</feature>
<feature type="compositionally biased region" description="Pro residues" evidence="1">
    <location>
        <begin position="219"/>
        <end position="235"/>
    </location>
</feature>
<protein>
    <submittedName>
        <fullName evidence="2">Uncharacterized protein</fullName>
    </submittedName>
</protein>
<feature type="non-terminal residue" evidence="2">
    <location>
        <position position="349"/>
    </location>
</feature>
<feature type="compositionally biased region" description="Acidic residues" evidence="1">
    <location>
        <begin position="170"/>
        <end position="189"/>
    </location>
</feature>
<sequence>MAFLDVQLTEDEINLVCGVYEVATGPILGNGTYQTAEMSWFPKPAAWKGSGLNCGYWTQDTEVWYQDRLQKIQAGNAQLFTNHKWRELVKFNKNVRKAHDKANELAKEYLHKRLKRVVSSLSIASQQTVVKPLFWAASRSFDLASRASSFELCLVKHSSTEKPHPTVEDVFGDGEELTDLSDLDGEPEPDQPLSPPLSVQPNSHCDSDNNSEADEPNHSLPPKPPHISPSNPPASPLVGTKRPADNAGQSNRNKRRKRARKAAKVPAEPTPGPSDRAIQEALLRSKKPQEVPLQAHEFDAAYSAHTGKLGKKKVAKEKDKKAEQDEREAEYDVEELVTEQGFDHIEWDG</sequence>
<feature type="region of interest" description="Disordered" evidence="1">
    <location>
        <begin position="303"/>
        <end position="333"/>
    </location>
</feature>
<gene>
    <name evidence="2" type="ORF">V5O48_019099</name>
</gene>
<dbReference type="Proteomes" id="UP001465976">
    <property type="component" value="Unassembled WGS sequence"/>
</dbReference>
<evidence type="ECO:0000313" key="2">
    <source>
        <dbReference type="EMBL" id="KAL0562979.1"/>
    </source>
</evidence>
<evidence type="ECO:0000256" key="1">
    <source>
        <dbReference type="SAM" id="MobiDB-lite"/>
    </source>
</evidence>